<evidence type="ECO:0000313" key="5">
    <source>
        <dbReference type="Proteomes" id="UP000035174"/>
    </source>
</evidence>
<organism evidence="4 8">
    <name type="scientific">Streptococcus agalactiae</name>
    <dbReference type="NCBI Taxonomy" id="1311"/>
    <lineage>
        <taxon>Bacteria</taxon>
        <taxon>Bacillati</taxon>
        <taxon>Bacillota</taxon>
        <taxon>Bacilli</taxon>
        <taxon>Lactobacillales</taxon>
        <taxon>Streptococcaceae</taxon>
        <taxon>Streptococcus</taxon>
    </lineage>
</organism>
<dbReference type="PANTHER" id="PTHR43235:SF1">
    <property type="entry name" value="GLUTAMINE AMIDOTRANSFERASE PB2B2.05-RELATED"/>
    <property type="match status" value="1"/>
</dbReference>
<evidence type="ECO:0000313" key="3">
    <source>
        <dbReference type="EMBL" id="SUN28460.1"/>
    </source>
</evidence>
<keyword evidence="4" id="KW-0328">Glycosyltransferase</keyword>
<dbReference type="Gene3D" id="3.40.50.880">
    <property type="match status" value="1"/>
</dbReference>
<dbReference type="GO" id="GO:0006598">
    <property type="term" value="P:polyamine catabolic process"/>
    <property type="evidence" value="ECO:0007669"/>
    <property type="project" value="TreeGrafter"/>
</dbReference>
<sequence length="229" mass="25612">MLTKPIIGITGNEREMSDIPGYYYDSVSRHISEGVKNAGGLPVILPISEAESAKAYVEMIDKLIISGGQNVLPSYYGEEKIIESDDYSLARDIFEFALVEEALKQNKPIFAICRGMQLVNVALGGTLNQSIDNHYQEPYIGFAHYLNVEKGSFLEGFISGDFKINSLHRQSVKLLAEGLIVSARDPRDGTVEAYESRTEQCIIGVQWHPELMLHQIENQTLFGYFVNET</sequence>
<dbReference type="AlphaFoldDB" id="A0A0H1TH27"/>
<dbReference type="InterPro" id="IPR044668">
    <property type="entry name" value="PuuD-like"/>
</dbReference>
<evidence type="ECO:0000313" key="8">
    <source>
        <dbReference type="Proteomes" id="UP000268870"/>
    </source>
</evidence>
<dbReference type="EMBL" id="LCVB01000039">
    <property type="protein sequence ID" value="KLJ27143.1"/>
    <property type="molecule type" value="Genomic_DNA"/>
</dbReference>
<dbReference type="EMBL" id="UHEW01000005">
    <property type="protein sequence ID" value="SUN28460.1"/>
    <property type="molecule type" value="Genomic_DNA"/>
</dbReference>
<dbReference type="EMBL" id="LR134265">
    <property type="protein sequence ID" value="VED64240.1"/>
    <property type="molecule type" value="Genomic_DNA"/>
</dbReference>
<dbReference type="Proteomes" id="UP000256718">
    <property type="component" value="Unassembled WGS sequence"/>
</dbReference>
<dbReference type="CDD" id="cd01745">
    <property type="entry name" value="GATase1_2"/>
    <property type="match status" value="1"/>
</dbReference>
<gene>
    <name evidence="2" type="ORF">C4618_12950</name>
    <name evidence="4" type="ORF">NCTC8184_00209</name>
    <name evidence="3" type="ORF">NCTC9828_00836</name>
    <name evidence="1" type="ORF">WA45_11190</name>
</gene>
<reference evidence="4 8" key="4">
    <citation type="submission" date="2018-12" db="EMBL/GenBank/DDBJ databases">
        <authorList>
            <consortium name="Pathogen Informatics"/>
        </authorList>
    </citation>
    <scope>NUCLEOTIDE SEQUENCE [LARGE SCALE GENOMIC DNA]</scope>
    <source>
        <strain evidence="4 8">NCTC8184</strain>
    </source>
</reference>
<protein>
    <submittedName>
        <fullName evidence="1">Gamma-glutamyl hydrolase</fullName>
    </submittedName>
    <submittedName>
        <fullName evidence="2 4">Glutamine amidotransferase</fullName>
        <ecNumber evidence="4">2.4.2.-</ecNumber>
    </submittedName>
</protein>
<keyword evidence="1" id="KW-0378">Hydrolase</keyword>
<dbReference type="EMBL" id="QHGZ01000258">
    <property type="protein sequence ID" value="RDY74565.1"/>
    <property type="molecule type" value="Genomic_DNA"/>
</dbReference>
<dbReference type="EC" id="2.4.2.-" evidence="4"/>
<dbReference type="RefSeq" id="WP_000956420.1">
    <property type="nucleotide sequence ID" value="NZ_AP018935.1"/>
</dbReference>
<dbReference type="InterPro" id="IPR011697">
    <property type="entry name" value="Peptidase_C26"/>
</dbReference>
<dbReference type="Pfam" id="PF07722">
    <property type="entry name" value="Peptidase_C26"/>
    <property type="match status" value="1"/>
</dbReference>
<evidence type="ECO:0000313" key="4">
    <source>
        <dbReference type="EMBL" id="VED64240.1"/>
    </source>
</evidence>
<dbReference type="Proteomes" id="UP000255140">
    <property type="component" value="Unassembled WGS sequence"/>
</dbReference>
<reference evidence="2 7" key="2">
    <citation type="journal article" date="2018" name="Emerg. Microbes Infect.">
        <title>Phenotypic and molecular analysis of nontypeable Group B streptococci: identification of cps2a and hybrid cps2a/cps5 Group B streptococcal capsule gene clusters.</title>
        <authorList>
            <person name="Alhhazmi A."/>
            <person name="Tyrrell G.J."/>
        </authorList>
    </citation>
    <scope>NUCLEOTIDE SEQUENCE [LARGE SCALE GENOMIC DNA]</scope>
    <source>
        <strain evidence="2 7">PLGBS17</strain>
    </source>
</reference>
<evidence type="ECO:0000313" key="2">
    <source>
        <dbReference type="EMBL" id="RDY74565.1"/>
    </source>
</evidence>
<accession>A0A0H1TH27</accession>
<dbReference type="GO" id="GO:0033969">
    <property type="term" value="F:gamma-glutamyl-gamma-aminobutyrate hydrolase activity"/>
    <property type="evidence" value="ECO:0007669"/>
    <property type="project" value="TreeGrafter"/>
</dbReference>
<proteinExistence type="predicted"/>
<name>A0A0H1TH27_STRAG</name>
<dbReference type="GeneID" id="66886487"/>
<reference evidence="1 5" key="1">
    <citation type="journal article" date="2015" name="PLoS ONE">
        <title>Genomic analysis reveals the molecular basis for capsule loss in the group B streptococcus population.</title>
        <authorList>
            <consortium name="DEVANI Consortium"/>
            <person name="Rosini R."/>
            <person name="Campisi E."/>
            <person name="De Chiara M."/>
            <person name="Tettelin H."/>
            <person name="Rinaudo D."/>
            <person name="Toniolo C."/>
            <person name="Metruccio M."/>
            <person name="Guidotti S."/>
            <person name="Sorensen U.B."/>
            <person name="Kilian M."/>
            <person name="Ramirez M."/>
            <person name="Janulczyk R."/>
            <person name="Donati C."/>
            <person name="Grandi G."/>
            <person name="Margarit I."/>
        </authorList>
    </citation>
    <scope>NUCLEOTIDE SEQUENCE [LARGE SCALE GENOMIC DNA]</scope>
    <source>
        <strain evidence="1 5">ES-PW-063</strain>
    </source>
</reference>
<reference evidence="3 6" key="3">
    <citation type="submission" date="2018-06" db="EMBL/GenBank/DDBJ databases">
        <authorList>
            <consortium name="Pathogen Informatics"/>
            <person name="Doyle S."/>
        </authorList>
    </citation>
    <scope>NUCLEOTIDE SEQUENCE [LARGE SCALE GENOMIC DNA]</scope>
    <source>
        <strain evidence="3 6">NCTC9828</strain>
    </source>
</reference>
<dbReference type="OMA" id="HRMPPDG"/>
<dbReference type="PROSITE" id="PS51273">
    <property type="entry name" value="GATASE_TYPE_1"/>
    <property type="match status" value="1"/>
</dbReference>
<dbReference type="InterPro" id="IPR029062">
    <property type="entry name" value="Class_I_gatase-like"/>
</dbReference>
<keyword evidence="4" id="KW-0315">Glutamine amidotransferase</keyword>
<dbReference type="SUPFAM" id="SSF52317">
    <property type="entry name" value="Class I glutamine amidotransferase-like"/>
    <property type="match status" value="1"/>
</dbReference>
<dbReference type="GO" id="GO:0005829">
    <property type="term" value="C:cytosol"/>
    <property type="evidence" value="ECO:0007669"/>
    <property type="project" value="TreeGrafter"/>
</dbReference>
<dbReference type="PANTHER" id="PTHR43235">
    <property type="entry name" value="GLUTAMINE AMIDOTRANSFERASE PB2B2.05-RELATED"/>
    <property type="match status" value="1"/>
</dbReference>
<dbReference type="Proteomes" id="UP000035174">
    <property type="component" value="Unassembled WGS sequence"/>
</dbReference>
<keyword evidence="4" id="KW-0808">Transferase</keyword>
<dbReference type="Proteomes" id="UP000268870">
    <property type="component" value="Chromosome"/>
</dbReference>
<evidence type="ECO:0000313" key="6">
    <source>
        <dbReference type="Proteomes" id="UP000255140"/>
    </source>
</evidence>
<evidence type="ECO:0000313" key="7">
    <source>
        <dbReference type="Proteomes" id="UP000256718"/>
    </source>
</evidence>
<evidence type="ECO:0000313" key="1">
    <source>
        <dbReference type="EMBL" id="KLJ27143.1"/>
    </source>
</evidence>
<dbReference type="GO" id="GO:0016757">
    <property type="term" value="F:glycosyltransferase activity"/>
    <property type="evidence" value="ECO:0007669"/>
    <property type="project" value="UniProtKB-KW"/>
</dbReference>